<sequence>MRSIISGVSMRRKMAVKFGYSVPMAIFISAAPILVSLCLTIVVVVIFEKPDAMSVVLAVIKAGIPATITIVFPVYFVQIQTEGASRQSRFSEWNQWFFFYICSHFIVITILWRGDHDKVTLIIGLSLMPLYLILCGIDMVDHGLLPYCPAIVDIYDGIEMYYTKLNPTNPEWVQITIFLAVIMFYIPSVMEIYHLKFPELKSGSMSSERKVKLSQFVCSCIFLVVRIMLYAYKPHEIIFAAKTFIRVYCHYKAWSNMNSARQSVSIQATGISTEKALSLVIEGPSLYYMNTGKSGGKTQRCYEVPLTCSININITTYT</sequence>
<organism evidence="1 2">
    <name type="scientific">Paramuricea clavata</name>
    <name type="common">Red gorgonian</name>
    <name type="synonym">Violescent sea-whip</name>
    <dbReference type="NCBI Taxonomy" id="317549"/>
    <lineage>
        <taxon>Eukaryota</taxon>
        <taxon>Metazoa</taxon>
        <taxon>Cnidaria</taxon>
        <taxon>Anthozoa</taxon>
        <taxon>Octocorallia</taxon>
        <taxon>Malacalcyonacea</taxon>
        <taxon>Plexauridae</taxon>
        <taxon>Paramuricea</taxon>
    </lineage>
</organism>
<proteinExistence type="predicted"/>
<evidence type="ECO:0000313" key="2">
    <source>
        <dbReference type="Proteomes" id="UP001152795"/>
    </source>
</evidence>
<comment type="caution">
    <text evidence="1">The sequence shown here is derived from an EMBL/GenBank/DDBJ whole genome shotgun (WGS) entry which is preliminary data.</text>
</comment>
<name>A0A6S7J5D1_PARCT</name>
<accession>A0A6S7J5D1</accession>
<gene>
    <name evidence="1" type="ORF">PACLA_8A007894</name>
</gene>
<keyword evidence="2" id="KW-1185">Reference proteome</keyword>
<reference evidence="1" key="1">
    <citation type="submission" date="2020-04" db="EMBL/GenBank/DDBJ databases">
        <authorList>
            <person name="Alioto T."/>
            <person name="Alioto T."/>
            <person name="Gomez Garrido J."/>
        </authorList>
    </citation>
    <scope>NUCLEOTIDE SEQUENCE</scope>
    <source>
        <strain evidence="1">A484AB</strain>
    </source>
</reference>
<protein>
    <submittedName>
        <fullName evidence="1">Uncharacterized protein</fullName>
    </submittedName>
</protein>
<evidence type="ECO:0000313" key="1">
    <source>
        <dbReference type="EMBL" id="CAB4008228.1"/>
    </source>
</evidence>
<dbReference type="AlphaFoldDB" id="A0A6S7J5D1"/>
<dbReference type="EMBL" id="CACRXK020006063">
    <property type="protein sequence ID" value="CAB4008228.1"/>
    <property type="molecule type" value="Genomic_DNA"/>
</dbReference>
<dbReference type="Proteomes" id="UP001152795">
    <property type="component" value="Unassembled WGS sequence"/>
</dbReference>